<evidence type="ECO:0000313" key="2">
    <source>
        <dbReference type="Proteomes" id="UP000005262"/>
    </source>
</evidence>
<proteinExistence type="predicted"/>
<accession>J7ING3</accession>
<evidence type="ECO:0008006" key="3">
    <source>
        <dbReference type="Google" id="ProtNLM"/>
    </source>
</evidence>
<dbReference type="OrthoDB" id="1913674at2"/>
<keyword evidence="2" id="KW-1185">Reference proteome</keyword>
<sequence length="78" mass="8866">MLEGKRISPHETFELHEILSFKNVCATKASAMAGLVSDEELTTLLQQDFTTSQEHIAELKDLIQSSELWEKNQLPNNH</sequence>
<dbReference type="Proteomes" id="UP000005262">
    <property type="component" value="Chromosome"/>
</dbReference>
<organism evidence="1 2">
    <name type="scientific">Desulfosporosinus meridiei (strain ATCC BAA-275 / DSM 13257 / KCTC 12902 / NCIMB 13706 / S10)</name>
    <dbReference type="NCBI Taxonomy" id="768704"/>
    <lineage>
        <taxon>Bacteria</taxon>
        <taxon>Bacillati</taxon>
        <taxon>Bacillota</taxon>
        <taxon>Clostridia</taxon>
        <taxon>Eubacteriales</taxon>
        <taxon>Desulfitobacteriaceae</taxon>
        <taxon>Desulfosporosinus</taxon>
    </lineage>
</organism>
<evidence type="ECO:0000313" key="1">
    <source>
        <dbReference type="EMBL" id="AFQ43342.1"/>
    </source>
</evidence>
<dbReference type="STRING" id="768704.Desmer_1334"/>
<protein>
    <recommendedName>
        <fullName evidence="3">Spore coat protein</fullName>
    </recommendedName>
</protein>
<reference evidence="1 2" key="1">
    <citation type="journal article" date="2012" name="J. Bacteriol.">
        <title>Complete genome sequences of Desulfosporosinus orientis DSM765T, Desulfosporosinus youngiae DSM17734T, Desulfosporosinus meridiei DSM13257T, and Desulfosporosinus acidiphilus DSM22704T.</title>
        <authorList>
            <person name="Pester M."/>
            <person name="Brambilla E."/>
            <person name="Alazard D."/>
            <person name="Rattei T."/>
            <person name="Weinmaier T."/>
            <person name="Han J."/>
            <person name="Lucas S."/>
            <person name="Lapidus A."/>
            <person name="Cheng J.F."/>
            <person name="Goodwin L."/>
            <person name="Pitluck S."/>
            <person name="Peters L."/>
            <person name="Ovchinnikova G."/>
            <person name="Teshima H."/>
            <person name="Detter J.C."/>
            <person name="Han C.S."/>
            <person name="Tapia R."/>
            <person name="Land M.L."/>
            <person name="Hauser L."/>
            <person name="Kyrpides N.C."/>
            <person name="Ivanova N.N."/>
            <person name="Pagani I."/>
            <person name="Huntmann M."/>
            <person name="Wei C.L."/>
            <person name="Davenport K.W."/>
            <person name="Daligault H."/>
            <person name="Chain P.S."/>
            <person name="Chen A."/>
            <person name="Mavromatis K."/>
            <person name="Markowitz V."/>
            <person name="Szeto E."/>
            <person name="Mikhailova N."/>
            <person name="Pati A."/>
            <person name="Wagner M."/>
            <person name="Woyke T."/>
            <person name="Ollivier B."/>
            <person name="Klenk H.P."/>
            <person name="Spring S."/>
            <person name="Loy A."/>
        </authorList>
    </citation>
    <scope>NUCLEOTIDE SEQUENCE [LARGE SCALE GENOMIC DNA]</scope>
    <source>
        <strain evidence="2">ATCC BAA-275 / DSM 13257 / NCIMB 13706 / S10</strain>
    </source>
</reference>
<dbReference type="KEGG" id="dmi:Desmer_1334"/>
<dbReference type="Gene3D" id="1.20.1260.10">
    <property type="match status" value="1"/>
</dbReference>
<dbReference type="AlphaFoldDB" id="J7ING3"/>
<reference evidence="2" key="2">
    <citation type="submission" date="2012-08" db="EMBL/GenBank/DDBJ databases">
        <title>Finished genome of Desulfosporosinus meridiei DSM 13257.</title>
        <authorList>
            <person name="Huntemann M."/>
            <person name="Wei C.-L."/>
            <person name="Han J."/>
            <person name="Detter J.C."/>
            <person name="Han C."/>
            <person name="Davenport K."/>
            <person name="Daligault H."/>
            <person name="Erkkila T."/>
            <person name="Gu W."/>
            <person name="Munk A.C.C."/>
            <person name="Teshima H."/>
            <person name="Xu Y."/>
            <person name="Chain P."/>
            <person name="Tapia R."/>
            <person name="Chen A."/>
            <person name="Krypides N."/>
            <person name="Mavromatis K."/>
            <person name="Markowitz V."/>
            <person name="Szeto E."/>
            <person name="Ivanova N."/>
            <person name="Mikhailova N."/>
            <person name="Ovchinnikova G."/>
            <person name="Pagani I."/>
            <person name="Pati A."/>
            <person name="Goodwin L."/>
            <person name="Peters L."/>
            <person name="Pitluck S."/>
            <person name="Woyke T."/>
            <person name="Pester M."/>
            <person name="Spring S."/>
            <person name="Ollivier B."/>
            <person name="Rattei T."/>
            <person name="Klenk H.-P."/>
            <person name="Wagner M."/>
            <person name="Loy A."/>
        </authorList>
    </citation>
    <scope>NUCLEOTIDE SEQUENCE [LARGE SCALE GENOMIC DNA]</scope>
    <source>
        <strain evidence="2">ATCC BAA-275 / DSM 13257 / NCIMB 13706 / S10</strain>
    </source>
</reference>
<gene>
    <name evidence="1" type="ordered locus">Desmer_1334</name>
</gene>
<dbReference type="eggNOG" id="ENOG5033AQH">
    <property type="taxonomic scope" value="Bacteria"/>
</dbReference>
<dbReference type="EMBL" id="CP003629">
    <property type="protein sequence ID" value="AFQ43342.1"/>
    <property type="molecule type" value="Genomic_DNA"/>
</dbReference>
<name>J7ING3_DESMD</name>
<dbReference type="RefSeq" id="WP_014902261.1">
    <property type="nucleotide sequence ID" value="NC_018515.1"/>
</dbReference>
<dbReference type="HOGENOM" id="CLU_191305_0_0_9"/>
<dbReference type="InterPro" id="IPR012347">
    <property type="entry name" value="Ferritin-like"/>
</dbReference>